<dbReference type="Gene3D" id="2.60.40.790">
    <property type="match status" value="1"/>
</dbReference>
<dbReference type="SUPFAM" id="SSF49764">
    <property type="entry name" value="HSP20-like chaperones"/>
    <property type="match status" value="1"/>
</dbReference>
<organism evidence="1 2">
    <name type="scientific">Salirhabdus euzebyi</name>
    <dbReference type="NCBI Taxonomy" id="394506"/>
    <lineage>
        <taxon>Bacteria</taxon>
        <taxon>Bacillati</taxon>
        <taxon>Bacillota</taxon>
        <taxon>Bacilli</taxon>
        <taxon>Bacillales</taxon>
        <taxon>Bacillaceae</taxon>
        <taxon>Salirhabdus</taxon>
    </lineage>
</organism>
<accession>A0A841Q6T5</accession>
<reference evidence="1 2" key="1">
    <citation type="submission" date="2020-08" db="EMBL/GenBank/DDBJ databases">
        <title>Genomic Encyclopedia of Type Strains, Phase IV (KMG-IV): sequencing the most valuable type-strain genomes for metagenomic binning, comparative biology and taxonomic classification.</title>
        <authorList>
            <person name="Goeker M."/>
        </authorList>
    </citation>
    <scope>NUCLEOTIDE SEQUENCE [LARGE SCALE GENOMIC DNA]</scope>
    <source>
        <strain evidence="1 2">DSM 19612</strain>
    </source>
</reference>
<dbReference type="InterPro" id="IPR008978">
    <property type="entry name" value="HSP20-like_chaperone"/>
</dbReference>
<dbReference type="RefSeq" id="WP_174496879.1">
    <property type="nucleotide sequence ID" value="NZ_CADDWK010000009.1"/>
</dbReference>
<sequence>MNPTDFFNKKNGFPFNAIPETQFNPEHIHDLKQMIKQYHSVLNDDFWGDIHGLRTSKRKGIEIIPIEIWEDEENLYLIIVAPGLQNKSHAKIYFHNDQALTLKIKTHSLKPVQSTQLITSDLPQNYYEREIFLKKSVLTSSYSSSYEKGVLTYTFNKVNDELEIPFDF</sequence>
<evidence type="ECO:0000313" key="2">
    <source>
        <dbReference type="Proteomes" id="UP000581688"/>
    </source>
</evidence>
<gene>
    <name evidence="1" type="ORF">HNQ94_002463</name>
</gene>
<dbReference type="EMBL" id="JACHGH010000007">
    <property type="protein sequence ID" value="MBB6454012.1"/>
    <property type="molecule type" value="Genomic_DNA"/>
</dbReference>
<dbReference type="Proteomes" id="UP000581688">
    <property type="component" value="Unassembled WGS sequence"/>
</dbReference>
<protein>
    <submittedName>
        <fullName evidence="1">HSP20 family molecular chaperone IbpA</fullName>
    </submittedName>
</protein>
<name>A0A841Q6T5_9BACI</name>
<dbReference type="AlphaFoldDB" id="A0A841Q6T5"/>
<comment type="caution">
    <text evidence="1">The sequence shown here is derived from an EMBL/GenBank/DDBJ whole genome shotgun (WGS) entry which is preliminary data.</text>
</comment>
<proteinExistence type="predicted"/>
<evidence type="ECO:0000313" key="1">
    <source>
        <dbReference type="EMBL" id="MBB6454012.1"/>
    </source>
</evidence>
<keyword evidence="2" id="KW-1185">Reference proteome</keyword>